<comment type="caution">
    <text evidence="2">The sequence shown here is derived from an EMBL/GenBank/DDBJ whole genome shotgun (WGS) entry which is preliminary data.</text>
</comment>
<evidence type="ECO:0008006" key="4">
    <source>
        <dbReference type="Google" id="ProtNLM"/>
    </source>
</evidence>
<organism evidence="2 3">
    <name type="scientific">Tritrichomonas foetus</name>
    <dbReference type="NCBI Taxonomy" id="1144522"/>
    <lineage>
        <taxon>Eukaryota</taxon>
        <taxon>Metamonada</taxon>
        <taxon>Parabasalia</taxon>
        <taxon>Tritrichomonadida</taxon>
        <taxon>Tritrichomonadidae</taxon>
        <taxon>Tritrichomonas</taxon>
    </lineage>
</organism>
<dbReference type="RefSeq" id="XP_068357883.1">
    <property type="nucleotide sequence ID" value="XM_068492936.1"/>
</dbReference>
<dbReference type="AlphaFoldDB" id="A0A1J4K0I2"/>
<keyword evidence="1" id="KW-0175">Coiled coil</keyword>
<dbReference type="Gene3D" id="1.20.1270.60">
    <property type="entry name" value="Arfaptin homology (AH) domain/BAR domain"/>
    <property type="match status" value="1"/>
</dbReference>
<gene>
    <name evidence="2" type="ORF">TRFO_06181</name>
</gene>
<dbReference type="SUPFAM" id="SSF103657">
    <property type="entry name" value="BAR/IMD domain-like"/>
    <property type="match status" value="1"/>
</dbReference>
<dbReference type="VEuPathDB" id="TrichDB:TRFO_06181"/>
<keyword evidence="3" id="KW-1185">Reference proteome</keyword>
<dbReference type="EMBL" id="MLAK01000782">
    <property type="protein sequence ID" value="OHT04747.1"/>
    <property type="molecule type" value="Genomic_DNA"/>
</dbReference>
<evidence type="ECO:0000256" key="1">
    <source>
        <dbReference type="SAM" id="Coils"/>
    </source>
</evidence>
<proteinExistence type="predicted"/>
<evidence type="ECO:0000313" key="3">
    <source>
        <dbReference type="Proteomes" id="UP000179807"/>
    </source>
</evidence>
<name>A0A1J4K0I2_9EUKA</name>
<feature type="coiled-coil region" evidence="1">
    <location>
        <begin position="129"/>
        <end position="156"/>
    </location>
</feature>
<accession>A0A1J4K0I2</accession>
<sequence length="241" mass="28381">MDSPLWVQLKENATIGVQIMREKTGTMQPEVNPEYQVAVEHFEIMRERLKKFFLNVKEILDIIPAVCESGSSFAEELNKANTKSDGKLDNLSKLFDSFYKALQSAVDSNLVYPTFFDPLNKIRTEFEQIENLKDQRRKVQLLYEDAREKLSIAENLNLVKKIEHRRQKMITKKEECEKMTEEFKEKVGKLWVKRYEILEEPLEMFISLIYGFCLESFKFLRELQTGATPEELMQQFLSSEI</sequence>
<dbReference type="OrthoDB" id="10551281at2759"/>
<protein>
    <recommendedName>
        <fullName evidence="4">BAR domain-containing protein</fullName>
    </recommendedName>
</protein>
<evidence type="ECO:0000313" key="2">
    <source>
        <dbReference type="EMBL" id="OHT04747.1"/>
    </source>
</evidence>
<dbReference type="CDD" id="cd07307">
    <property type="entry name" value="BAR"/>
    <property type="match status" value="1"/>
</dbReference>
<dbReference type="InterPro" id="IPR027267">
    <property type="entry name" value="AH/BAR_dom_sf"/>
</dbReference>
<dbReference type="Proteomes" id="UP000179807">
    <property type="component" value="Unassembled WGS sequence"/>
</dbReference>
<reference evidence="2" key="1">
    <citation type="submission" date="2016-10" db="EMBL/GenBank/DDBJ databases">
        <authorList>
            <person name="Benchimol M."/>
            <person name="Almeida L.G."/>
            <person name="Vasconcelos A.T."/>
            <person name="Perreira-Neves A."/>
            <person name="Rosa I.A."/>
            <person name="Tasca T."/>
            <person name="Bogo M.R."/>
            <person name="de Souza W."/>
        </authorList>
    </citation>
    <scope>NUCLEOTIDE SEQUENCE [LARGE SCALE GENOMIC DNA]</scope>
    <source>
        <strain evidence="2">K</strain>
    </source>
</reference>
<dbReference type="GeneID" id="94827640"/>